<dbReference type="GO" id="GO:0045547">
    <property type="term" value="F:ditrans,polycis-polyprenyl diphosphate synthase [(2E,6E)-farnesyl diphosphate specific] activity"/>
    <property type="evidence" value="ECO:0007669"/>
    <property type="project" value="TreeGrafter"/>
</dbReference>
<keyword evidence="2" id="KW-0460">Magnesium</keyword>
<dbReference type="Proteomes" id="UP000306585">
    <property type="component" value="Unassembled WGS sequence"/>
</dbReference>
<feature type="binding site" evidence="2">
    <location>
        <begin position="22"/>
        <end position="25"/>
    </location>
    <ligand>
        <name>substrate</name>
    </ligand>
</feature>
<reference evidence="3 4" key="1">
    <citation type="journal article" date="2019" name="Appl. Environ. Microbiol.">
        <title>Environmental Evidence and Genomic Insight of Iron-oxidizing Bacteria Preference Towards More Corrosion Resistant Stainless Steel at Higher Salinities.</title>
        <authorList>
            <person name="Garrison C.E."/>
            <person name="Price K.A."/>
            <person name="Field E.K."/>
        </authorList>
    </citation>
    <scope>NUCLEOTIDE SEQUENCE [LARGE SCALE GENOMIC DNA]</scope>
    <source>
        <strain evidence="3 4">P3</strain>
    </source>
</reference>
<dbReference type="AlphaFoldDB" id="A0A5R9GS60"/>
<dbReference type="EC" id="2.5.1.-" evidence="2"/>
<comment type="cofactor">
    <cofactor evidence="2">
        <name>Mg(2+)</name>
        <dbReference type="ChEBI" id="CHEBI:18420"/>
    </cofactor>
    <text evidence="2">Binds 2 magnesium ions per subunit.</text>
</comment>
<evidence type="ECO:0000313" key="3">
    <source>
        <dbReference type="EMBL" id="TLS67263.1"/>
    </source>
</evidence>
<feature type="binding site" evidence="2">
    <location>
        <position position="192"/>
    </location>
    <ligand>
        <name>substrate</name>
    </ligand>
</feature>
<dbReference type="RefSeq" id="WP_138239179.1">
    <property type="nucleotide sequence ID" value="NZ_VBRY01000006.1"/>
</dbReference>
<protein>
    <recommendedName>
        <fullName evidence="2">Isoprenyl transferase</fullName>
        <ecNumber evidence="2">2.5.1.-</ecNumber>
    </recommendedName>
</protein>
<keyword evidence="1 2" id="KW-0808">Transferase</keyword>
<comment type="caution">
    <text evidence="3">The sequence shown here is derived from an EMBL/GenBank/DDBJ whole genome shotgun (WGS) entry which is preliminary data.</text>
</comment>
<sequence>MALSTQMGMQKLPNHVGIIMDGNGRWARAQGKPRLEGHQKGAEVARDVVGWAREQGIRQLSLYAFSTENWERPKLEVRGLMGLLAMMLPRSLPDMQKHDIRFRVLGDISPLPGSARRAVEAACEKTAGNRGMDLILCLNYGGQQEIVAAVREAARWAAAQSDTDAALASLTPDMFRSMMWRHDVEPVDLLIRTGGEKRISNFHLWDAAYAELYFTDVLWPDFTSAELQAALDDYAGRERRFGLTSEQTSGE</sequence>
<dbReference type="PANTHER" id="PTHR10291:SF0">
    <property type="entry name" value="DEHYDRODOLICHYL DIPHOSPHATE SYNTHASE 2"/>
    <property type="match status" value="1"/>
</dbReference>
<feature type="active site" description="Proton acceptor" evidence="2">
    <location>
        <position position="69"/>
    </location>
</feature>
<evidence type="ECO:0000256" key="2">
    <source>
        <dbReference type="HAMAP-Rule" id="MF_01139"/>
    </source>
</evidence>
<feature type="binding site" evidence="2">
    <location>
        <position position="34"/>
    </location>
    <ligand>
        <name>substrate</name>
    </ligand>
</feature>
<comment type="function">
    <text evidence="2">Catalyzes the condensation of isopentenyl diphosphate (IPP) with allylic pyrophosphates generating different type of terpenoids.</text>
</comment>
<dbReference type="GO" id="GO:0000287">
    <property type="term" value="F:magnesium ion binding"/>
    <property type="evidence" value="ECO:0007669"/>
    <property type="project" value="UniProtKB-UniRule"/>
</dbReference>
<comment type="similarity">
    <text evidence="2">Belongs to the UPP synthase family.</text>
</comment>
<feature type="binding site" evidence="2">
    <location>
        <begin position="66"/>
        <end position="68"/>
    </location>
    <ligand>
        <name>substrate</name>
    </ligand>
</feature>
<evidence type="ECO:0000256" key="1">
    <source>
        <dbReference type="ARBA" id="ARBA00022679"/>
    </source>
</evidence>
<gene>
    <name evidence="3" type="primary">uppS</name>
    <name evidence="3" type="ORF">FEF65_07460</name>
</gene>
<dbReference type="InterPro" id="IPR036424">
    <property type="entry name" value="UPP_synth-like_sf"/>
</dbReference>
<name>A0A5R9GS60_9PROT</name>
<dbReference type="SUPFAM" id="SSF64005">
    <property type="entry name" value="Undecaprenyl diphosphate synthase"/>
    <property type="match status" value="1"/>
</dbReference>
<feature type="binding site" evidence="2">
    <location>
        <position position="211"/>
    </location>
    <ligand>
        <name>Mg(2+)</name>
        <dbReference type="ChEBI" id="CHEBI:18420"/>
    </ligand>
</feature>
<feature type="binding site" evidence="2">
    <location>
        <position position="38"/>
    </location>
    <ligand>
        <name>substrate</name>
    </ligand>
</feature>
<comment type="subunit">
    <text evidence="2">Homodimer.</text>
</comment>
<dbReference type="CDD" id="cd00475">
    <property type="entry name" value="Cis_IPPS"/>
    <property type="match status" value="1"/>
</dbReference>
<dbReference type="InterPro" id="IPR001441">
    <property type="entry name" value="UPP_synth-like"/>
</dbReference>
<feature type="binding site" evidence="2">
    <location>
        <begin position="198"/>
        <end position="200"/>
    </location>
    <ligand>
        <name>substrate</name>
    </ligand>
</feature>
<feature type="binding site" evidence="2">
    <location>
        <position position="26"/>
    </location>
    <ligand>
        <name>substrate</name>
    </ligand>
</feature>
<evidence type="ECO:0000313" key="4">
    <source>
        <dbReference type="Proteomes" id="UP000306585"/>
    </source>
</evidence>
<feature type="binding site" evidence="2">
    <location>
        <position position="72"/>
    </location>
    <ligand>
        <name>substrate</name>
    </ligand>
</feature>
<dbReference type="PANTHER" id="PTHR10291">
    <property type="entry name" value="DEHYDRODOLICHYL DIPHOSPHATE SYNTHASE FAMILY MEMBER"/>
    <property type="match status" value="1"/>
</dbReference>
<organism evidence="3 4">
    <name type="scientific">Mariprofundus erugo</name>
    <dbReference type="NCBI Taxonomy" id="2528639"/>
    <lineage>
        <taxon>Bacteria</taxon>
        <taxon>Pseudomonadati</taxon>
        <taxon>Pseudomonadota</taxon>
        <taxon>Candidatius Mariprofundia</taxon>
        <taxon>Mariprofundales</taxon>
        <taxon>Mariprofundaceae</taxon>
        <taxon>Mariprofundus</taxon>
    </lineage>
</organism>
<accession>A0A5R9GS60</accession>
<feature type="binding site" evidence="2">
    <location>
        <position position="21"/>
    </location>
    <ligand>
        <name>Mg(2+)</name>
        <dbReference type="ChEBI" id="CHEBI:18420"/>
    </ligand>
</feature>
<proteinExistence type="inferred from homology"/>
<keyword evidence="2" id="KW-0479">Metal-binding</keyword>
<keyword evidence="4" id="KW-1185">Reference proteome</keyword>
<dbReference type="Gene3D" id="3.40.1180.10">
    <property type="entry name" value="Decaprenyl diphosphate synthase-like"/>
    <property type="match status" value="1"/>
</dbReference>
<dbReference type="NCBIfam" id="TIGR00055">
    <property type="entry name" value="uppS"/>
    <property type="match status" value="1"/>
</dbReference>
<dbReference type="EMBL" id="VBRY01000006">
    <property type="protein sequence ID" value="TLS67263.1"/>
    <property type="molecule type" value="Genomic_DNA"/>
</dbReference>
<dbReference type="HAMAP" id="MF_01139">
    <property type="entry name" value="ISPT"/>
    <property type="match status" value="1"/>
</dbReference>
<feature type="active site" evidence="2">
    <location>
        <position position="21"/>
    </location>
</feature>
<dbReference type="Pfam" id="PF01255">
    <property type="entry name" value="Prenyltransf"/>
    <property type="match status" value="1"/>
</dbReference>
<feature type="binding site" evidence="2">
    <location>
        <position position="70"/>
    </location>
    <ligand>
        <name>substrate</name>
    </ligand>
</feature>
<dbReference type="GO" id="GO:0016094">
    <property type="term" value="P:polyprenol biosynthetic process"/>
    <property type="evidence" value="ECO:0007669"/>
    <property type="project" value="TreeGrafter"/>
</dbReference>